<dbReference type="EMBL" id="BAAAHE010000014">
    <property type="protein sequence ID" value="GAA0617324.1"/>
    <property type="molecule type" value="Genomic_DNA"/>
</dbReference>
<dbReference type="Proteomes" id="UP001500957">
    <property type="component" value="Unassembled WGS sequence"/>
</dbReference>
<keyword evidence="2" id="KW-0408">Iron</keyword>
<dbReference type="Gene3D" id="1.10.630.10">
    <property type="entry name" value="Cytochrome P450"/>
    <property type="match status" value="1"/>
</dbReference>
<reference evidence="3 4" key="1">
    <citation type="journal article" date="2019" name="Int. J. Syst. Evol. Microbiol.">
        <title>The Global Catalogue of Microorganisms (GCM) 10K type strain sequencing project: providing services to taxonomists for standard genome sequencing and annotation.</title>
        <authorList>
            <consortium name="The Broad Institute Genomics Platform"/>
            <consortium name="The Broad Institute Genome Sequencing Center for Infectious Disease"/>
            <person name="Wu L."/>
            <person name="Ma J."/>
        </authorList>
    </citation>
    <scope>NUCLEOTIDE SEQUENCE [LARGE SCALE GENOMIC DNA]</scope>
    <source>
        <strain evidence="3 4">JCM 10671</strain>
    </source>
</reference>
<evidence type="ECO:0000256" key="2">
    <source>
        <dbReference type="RuleBase" id="RU000461"/>
    </source>
</evidence>
<keyword evidence="2" id="KW-0503">Monooxygenase</keyword>
<comment type="similarity">
    <text evidence="1 2">Belongs to the cytochrome P450 family.</text>
</comment>
<gene>
    <name evidence="3" type="ORF">GCM10009547_19430</name>
</gene>
<dbReference type="PROSITE" id="PS00086">
    <property type="entry name" value="CYTOCHROME_P450"/>
    <property type="match status" value="1"/>
</dbReference>
<name>A0ABN1GRF8_9ACTN</name>
<dbReference type="PANTHER" id="PTHR46696:SF1">
    <property type="entry name" value="CYTOCHROME P450 YJIB-RELATED"/>
    <property type="match status" value="1"/>
</dbReference>
<comment type="caution">
    <text evidence="3">The sequence shown here is derived from an EMBL/GenBank/DDBJ whole genome shotgun (WGS) entry which is preliminary data.</text>
</comment>
<dbReference type="PANTHER" id="PTHR46696">
    <property type="entry name" value="P450, PUTATIVE (EUROFUNG)-RELATED"/>
    <property type="match status" value="1"/>
</dbReference>
<protein>
    <submittedName>
        <fullName evidence="3">Cytochrome P450</fullName>
    </submittedName>
</protein>
<keyword evidence="2" id="KW-0560">Oxidoreductase</keyword>
<organism evidence="3 4">
    <name type="scientific">Sporichthya brevicatena</name>
    <dbReference type="NCBI Taxonomy" id="171442"/>
    <lineage>
        <taxon>Bacteria</taxon>
        <taxon>Bacillati</taxon>
        <taxon>Actinomycetota</taxon>
        <taxon>Actinomycetes</taxon>
        <taxon>Sporichthyales</taxon>
        <taxon>Sporichthyaceae</taxon>
        <taxon>Sporichthya</taxon>
    </lineage>
</organism>
<dbReference type="InterPro" id="IPR001128">
    <property type="entry name" value="Cyt_P450"/>
</dbReference>
<evidence type="ECO:0000256" key="1">
    <source>
        <dbReference type="ARBA" id="ARBA00010617"/>
    </source>
</evidence>
<evidence type="ECO:0000313" key="4">
    <source>
        <dbReference type="Proteomes" id="UP001500957"/>
    </source>
</evidence>
<dbReference type="InterPro" id="IPR002397">
    <property type="entry name" value="Cyt_P450_B"/>
</dbReference>
<keyword evidence="4" id="KW-1185">Reference proteome</keyword>
<dbReference type="Pfam" id="PF00067">
    <property type="entry name" value="p450"/>
    <property type="match status" value="1"/>
</dbReference>
<sequence length="414" mass="45826">MDAETAEDLTMPADEALSTDPDDLLIELMSEPQPADPYPLYHALRSVAPNFPSILGVRFLSSHAACLDMLRSTAFQNGFGSGADEFADHPFIKMTKEILIFTNPPQHTRMRRLAAFAFTPKTVVNLRPAVQAFVDERLDAMADAGKSEIMADLGSPVPAMVVCKLLDAPMDDYAMVQAWVDAVSAPMKPVLEADLIELADAATIEFDAYIKDLIAARRRNLGDDLLSRLIAAEEDGDRLTTTELANLLFTIIAAGNETTAGLITTGTYLLLSNPEQRVRLGERPELIENTIDEILRYESPLQNVFMRFALEDTEIDGEPIIQNEQVMGLIAAANRDPAVFPDPDRFDIERTNLNETLAFGHGIHFCIGRAIGRQTGVVTLGSLFRRFPDMRLAAEPTWRKTLPSRRLDRLDVLL</sequence>
<dbReference type="CDD" id="cd20625">
    <property type="entry name" value="CYP164-like"/>
    <property type="match status" value="1"/>
</dbReference>
<dbReference type="PRINTS" id="PR00359">
    <property type="entry name" value="BP450"/>
</dbReference>
<keyword evidence="2" id="KW-0479">Metal-binding</keyword>
<dbReference type="InterPro" id="IPR036396">
    <property type="entry name" value="Cyt_P450_sf"/>
</dbReference>
<evidence type="ECO:0000313" key="3">
    <source>
        <dbReference type="EMBL" id="GAA0617324.1"/>
    </source>
</evidence>
<dbReference type="InterPro" id="IPR017972">
    <property type="entry name" value="Cyt_P450_CS"/>
</dbReference>
<accession>A0ABN1GRF8</accession>
<proteinExistence type="inferred from homology"/>
<dbReference type="SUPFAM" id="SSF48264">
    <property type="entry name" value="Cytochrome P450"/>
    <property type="match status" value="1"/>
</dbReference>
<keyword evidence="2" id="KW-0349">Heme</keyword>